<dbReference type="CDD" id="cd18117">
    <property type="entry name" value="ATP-synt_flagellum-secretory_path_III_N"/>
    <property type="match status" value="1"/>
</dbReference>
<evidence type="ECO:0000256" key="1">
    <source>
        <dbReference type="ARBA" id="ARBA00004496"/>
    </source>
</evidence>
<dbReference type="Pfam" id="PF18269">
    <property type="entry name" value="T3SS_ATPase_C"/>
    <property type="match status" value="1"/>
</dbReference>
<dbReference type="Proteomes" id="UP000885738">
    <property type="component" value="Unassembled WGS sequence"/>
</dbReference>
<dbReference type="GO" id="GO:0030254">
    <property type="term" value="P:protein secretion by the type III secretion system"/>
    <property type="evidence" value="ECO:0007669"/>
    <property type="project" value="InterPro"/>
</dbReference>
<dbReference type="InterPro" id="IPR050053">
    <property type="entry name" value="ATPase_alpha/beta_chains"/>
</dbReference>
<keyword evidence="7" id="KW-1278">Translocase</keyword>
<evidence type="ECO:0000256" key="7">
    <source>
        <dbReference type="ARBA" id="ARBA00022967"/>
    </source>
</evidence>
<evidence type="ECO:0000259" key="8">
    <source>
        <dbReference type="SMART" id="SM00382"/>
    </source>
</evidence>
<dbReference type="InterPro" id="IPR027417">
    <property type="entry name" value="P-loop_NTPase"/>
</dbReference>
<dbReference type="AlphaFoldDB" id="A0A7C2AKS0"/>
<dbReference type="GO" id="GO:0016887">
    <property type="term" value="F:ATP hydrolysis activity"/>
    <property type="evidence" value="ECO:0007669"/>
    <property type="project" value="InterPro"/>
</dbReference>
<proteinExistence type="predicted"/>
<organism evidence="9">
    <name type="scientific">Desulfofervidus auxilii</name>
    <dbReference type="NCBI Taxonomy" id="1621989"/>
    <lineage>
        <taxon>Bacteria</taxon>
        <taxon>Pseudomonadati</taxon>
        <taxon>Thermodesulfobacteriota</taxon>
        <taxon>Candidatus Desulfofervidia</taxon>
        <taxon>Candidatus Desulfofervidales</taxon>
        <taxon>Candidatus Desulfofervidaceae</taxon>
        <taxon>Candidatus Desulfofervidus</taxon>
    </lineage>
</organism>
<protein>
    <submittedName>
        <fullName evidence="9">FliI/YscN family ATPase</fullName>
    </submittedName>
</protein>
<dbReference type="EMBL" id="DRIH01000057">
    <property type="protein sequence ID" value="HEC67536.1"/>
    <property type="molecule type" value="Genomic_DNA"/>
</dbReference>
<dbReference type="PANTHER" id="PTHR15184">
    <property type="entry name" value="ATP SYNTHASE"/>
    <property type="match status" value="1"/>
</dbReference>
<dbReference type="FunFam" id="3.40.50.12240:FF:000002">
    <property type="entry name" value="Flagellum-specific ATP synthase FliI"/>
    <property type="match status" value="1"/>
</dbReference>
<evidence type="ECO:0000256" key="5">
    <source>
        <dbReference type="ARBA" id="ARBA00022840"/>
    </source>
</evidence>
<comment type="subcellular location">
    <subcellularLocation>
        <location evidence="1">Cytoplasm</location>
    </subcellularLocation>
</comment>
<evidence type="ECO:0000256" key="4">
    <source>
        <dbReference type="ARBA" id="ARBA00022741"/>
    </source>
</evidence>
<sequence>MNLNKYIKAINNVNVIKPYGKVTKVVGIMIEGTCRKVPIGSLCYIEPQKNGKRLLAEVVGFNDLKIFLMPFGNMDGIEPGSWIIPLEQKARVRVGSDLLGRVIDGLGNPIDGKGPIVYDGYYSLYRQPSNPIERKIVYEPLDVGIRAINGLLTLAKGQRIGILAGPGLGKSTLMGMIAKYAKADVNVIALIGERGREVKEFIKKNLGDGGLKKSVIVAATSDQPPLIRMKAAYIATAIAEYFGDQGKHVILMMDSITRFAMSAREIGLALGEPPTTKGYTPSVFSHLPQLLERTGNKEKGSITGIYNVLVEGDDLTEPIADAMQGLLDGHIILSRNLAAEGHYPCIDILRSVSRLAVDVITKEHLTLKKRLIKCLATYKKVEDLINIGAYKTGSNEEIDYAINIIGKINAYLRQEMEEKVSLKESVEQLKALFG</sequence>
<dbReference type="InterPro" id="IPR004100">
    <property type="entry name" value="ATPase_F1/V1/A1_a/bsu_N"/>
</dbReference>
<dbReference type="SUPFAM" id="SSF52540">
    <property type="entry name" value="P-loop containing nucleoside triphosphate hydrolases"/>
    <property type="match status" value="1"/>
</dbReference>
<evidence type="ECO:0000256" key="6">
    <source>
        <dbReference type="ARBA" id="ARBA00022927"/>
    </source>
</evidence>
<dbReference type="CDD" id="cd01136">
    <property type="entry name" value="ATPase_flagellum-secretory_path_III"/>
    <property type="match status" value="1"/>
</dbReference>
<keyword evidence="2" id="KW-0813">Transport</keyword>
<dbReference type="Pfam" id="PF02874">
    <property type="entry name" value="ATP-synt_ab_N"/>
    <property type="match status" value="1"/>
</dbReference>
<dbReference type="Pfam" id="PF00006">
    <property type="entry name" value="ATP-synt_ab"/>
    <property type="match status" value="1"/>
</dbReference>
<accession>A0A7C2AKS0</accession>
<keyword evidence="3" id="KW-0963">Cytoplasm</keyword>
<dbReference type="InterPro" id="IPR003593">
    <property type="entry name" value="AAA+_ATPase"/>
</dbReference>
<dbReference type="InterPro" id="IPR000194">
    <property type="entry name" value="ATPase_F1/V1/A1_a/bsu_nucl-bd"/>
</dbReference>
<dbReference type="PANTHER" id="PTHR15184:SF9">
    <property type="entry name" value="SPI-1 TYPE 3 SECRETION SYSTEM ATPASE"/>
    <property type="match status" value="1"/>
</dbReference>
<dbReference type="NCBIfam" id="TIGR01026">
    <property type="entry name" value="fliI_yscN"/>
    <property type="match status" value="1"/>
</dbReference>
<dbReference type="InterPro" id="IPR005714">
    <property type="entry name" value="ATPase_T3SS_FliI/YscN"/>
</dbReference>
<evidence type="ECO:0000256" key="3">
    <source>
        <dbReference type="ARBA" id="ARBA00022490"/>
    </source>
</evidence>
<feature type="domain" description="AAA+ ATPase" evidence="8">
    <location>
        <begin position="156"/>
        <end position="337"/>
    </location>
</feature>
<keyword evidence="5" id="KW-0067">ATP-binding</keyword>
<dbReference type="GO" id="GO:0005737">
    <property type="term" value="C:cytoplasm"/>
    <property type="evidence" value="ECO:0007669"/>
    <property type="project" value="UniProtKB-SubCell"/>
</dbReference>
<evidence type="ECO:0000313" key="9">
    <source>
        <dbReference type="EMBL" id="HEC67536.1"/>
    </source>
</evidence>
<keyword evidence="6" id="KW-0653">Protein transport</keyword>
<comment type="caution">
    <text evidence="9">The sequence shown here is derived from an EMBL/GenBank/DDBJ whole genome shotgun (WGS) entry which is preliminary data.</text>
</comment>
<name>A0A7C2AKS0_DESA2</name>
<dbReference type="GO" id="GO:0046933">
    <property type="term" value="F:proton-transporting ATP synthase activity, rotational mechanism"/>
    <property type="evidence" value="ECO:0007669"/>
    <property type="project" value="TreeGrafter"/>
</dbReference>
<gene>
    <name evidence="9" type="ORF">ENI35_01780</name>
</gene>
<dbReference type="GO" id="GO:0005524">
    <property type="term" value="F:ATP binding"/>
    <property type="evidence" value="ECO:0007669"/>
    <property type="project" value="UniProtKB-KW"/>
</dbReference>
<evidence type="ECO:0000256" key="2">
    <source>
        <dbReference type="ARBA" id="ARBA00022448"/>
    </source>
</evidence>
<keyword evidence="4" id="KW-0547">Nucleotide-binding</keyword>
<dbReference type="Gene3D" id="3.40.50.12240">
    <property type="match status" value="1"/>
</dbReference>
<dbReference type="GO" id="GO:0030257">
    <property type="term" value="C:type III protein secretion system complex"/>
    <property type="evidence" value="ECO:0007669"/>
    <property type="project" value="InterPro"/>
</dbReference>
<reference evidence="9" key="1">
    <citation type="journal article" date="2020" name="mSystems">
        <title>Genome- and Community-Level Interaction Insights into Carbon Utilization and Element Cycling Functions of Hydrothermarchaeota in Hydrothermal Sediment.</title>
        <authorList>
            <person name="Zhou Z."/>
            <person name="Liu Y."/>
            <person name="Xu W."/>
            <person name="Pan J."/>
            <person name="Luo Z.H."/>
            <person name="Li M."/>
        </authorList>
    </citation>
    <scope>NUCLEOTIDE SEQUENCE [LARGE SCALE GENOMIC DNA]</scope>
    <source>
        <strain evidence="9">HyVt-389</strain>
    </source>
</reference>
<dbReference type="SMART" id="SM00382">
    <property type="entry name" value="AAA"/>
    <property type="match status" value="1"/>
</dbReference>
<dbReference type="InterPro" id="IPR040627">
    <property type="entry name" value="T3SS_ATPase_C"/>
</dbReference>